<evidence type="ECO:0000313" key="2">
    <source>
        <dbReference type="Proteomes" id="UP000050761"/>
    </source>
</evidence>
<organism evidence="1">
    <name type="scientific">Heligmosomoides polygyrus</name>
    <name type="common">Parasitic roundworm</name>
    <dbReference type="NCBI Taxonomy" id="6339"/>
    <lineage>
        <taxon>Eukaryota</taxon>
        <taxon>Metazoa</taxon>
        <taxon>Ecdysozoa</taxon>
        <taxon>Nematoda</taxon>
        <taxon>Chromadorea</taxon>
        <taxon>Rhabditida</taxon>
        <taxon>Rhabditina</taxon>
        <taxon>Rhabditomorpha</taxon>
        <taxon>Strongyloidea</taxon>
        <taxon>Heligmosomidae</taxon>
        <taxon>Heligmosomoides</taxon>
    </lineage>
</organism>
<protein>
    <submittedName>
        <fullName evidence="3">Fork-head domain-containing protein</fullName>
    </submittedName>
</protein>
<proteinExistence type="predicted"/>
<reference evidence="1 2" key="1">
    <citation type="submission" date="2018-11" db="EMBL/GenBank/DDBJ databases">
        <authorList>
            <consortium name="Pathogen Informatics"/>
        </authorList>
    </citation>
    <scope>NUCLEOTIDE SEQUENCE [LARGE SCALE GENOMIC DNA]</scope>
</reference>
<sequence>MVEQAEERWMEERQKAVEEWSEIELRFPDGPPVPRQPALPGSVEAHRPDSAGTANGHYFHDPDPLIEEILNEDYSEEMRAAASTMNPIQPSALDLIVSKCLCRPKPHLESHSLKRERTLMLALSTVSYCNASASQWSLLRSFYSTVAALVLEHPNRVSECPRKGSHWQLVGFQGGQSFLQTAFTVTSKSMA</sequence>
<dbReference type="AlphaFoldDB" id="A0A3P8DEQ5"/>
<dbReference type="WBParaSite" id="HPBE_0001426001-mRNA-1">
    <property type="protein sequence ID" value="HPBE_0001426001-mRNA-1"/>
    <property type="gene ID" value="HPBE_0001426001"/>
</dbReference>
<gene>
    <name evidence="1" type="ORF">HPBE_LOCUS14261</name>
</gene>
<evidence type="ECO:0000313" key="3">
    <source>
        <dbReference type="WBParaSite" id="HPBE_0001426001-mRNA-1"/>
    </source>
</evidence>
<keyword evidence="2" id="KW-1185">Reference proteome</keyword>
<reference evidence="3" key="2">
    <citation type="submission" date="2019-09" db="UniProtKB">
        <authorList>
            <consortium name="WormBaseParasite"/>
        </authorList>
    </citation>
    <scope>IDENTIFICATION</scope>
</reference>
<dbReference type="Proteomes" id="UP000050761">
    <property type="component" value="Unassembled WGS sequence"/>
</dbReference>
<dbReference type="EMBL" id="UZAH01028278">
    <property type="protein sequence ID" value="VDO99038.1"/>
    <property type="molecule type" value="Genomic_DNA"/>
</dbReference>
<accession>A0A3P8DEQ5</accession>
<dbReference type="OrthoDB" id="266227at2759"/>
<evidence type="ECO:0000313" key="1">
    <source>
        <dbReference type="EMBL" id="VDO99038.1"/>
    </source>
</evidence>
<name>A0A3P8DEQ5_HELPZ</name>